<evidence type="ECO:0000259" key="1">
    <source>
        <dbReference type="Pfam" id="PF02558"/>
    </source>
</evidence>
<organism evidence="2 3">
    <name type="scientific">Microbacterium murale</name>
    <dbReference type="NCBI Taxonomy" id="1081040"/>
    <lineage>
        <taxon>Bacteria</taxon>
        <taxon>Bacillati</taxon>
        <taxon>Actinomycetota</taxon>
        <taxon>Actinomycetes</taxon>
        <taxon>Micrococcales</taxon>
        <taxon>Microbacteriaceae</taxon>
        <taxon>Microbacterium</taxon>
    </lineage>
</organism>
<evidence type="ECO:0000313" key="3">
    <source>
        <dbReference type="Proteomes" id="UP000629365"/>
    </source>
</evidence>
<keyword evidence="3" id="KW-1185">Reference proteome</keyword>
<dbReference type="InterPro" id="IPR013332">
    <property type="entry name" value="KPR_N"/>
</dbReference>
<protein>
    <submittedName>
        <fullName evidence="2">Ketopantoate reductase</fullName>
    </submittedName>
</protein>
<proteinExistence type="predicted"/>
<dbReference type="Proteomes" id="UP000629365">
    <property type="component" value="Unassembled WGS sequence"/>
</dbReference>
<dbReference type="Pfam" id="PF02558">
    <property type="entry name" value="ApbA"/>
    <property type="match status" value="1"/>
</dbReference>
<gene>
    <name evidence="2" type="ORF">GCM10007269_35500</name>
</gene>
<dbReference type="Gene3D" id="3.40.50.720">
    <property type="entry name" value="NAD(P)-binding Rossmann-like Domain"/>
    <property type="match status" value="1"/>
</dbReference>
<sequence length="311" mass="33702">MFGRGVISTIYGHALQAAGHDVEFYVREGRAQQYVDEVVLDLIDARRTPLGRHARHVVPTRLRESFGPGDGFDLVVLSVGHHHLEAASAFLAPRLGDATVLVLGNVWEEPLSAVAPIPASQVVFGFPQAGGGFAEDGILHGAMMRTVILGAAGAAPSSRELAVQDAFRRAGFTISEEKDMRGWLWLHFAADAGMHAQGLRHGGLASMIGDRRAFRDAFLTGRELLPVLEARGVDLRRHRRAMLPHRLPAQTGAVMAWASARFRIAQVSLAAHTDPRAGEPIAVLRDALLEARRLGIPTPRLEATLQDEGVR</sequence>
<dbReference type="EMBL" id="BMCM01000007">
    <property type="protein sequence ID" value="GGD89721.1"/>
    <property type="molecule type" value="Genomic_DNA"/>
</dbReference>
<feature type="domain" description="Ketopantoate reductase N-terminal" evidence="1">
    <location>
        <begin position="3"/>
        <end position="151"/>
    </location>
</feature>
<reference evidence="3" key="1">
    <citation type="journal article" date="2019" name="Int. J. Syst. Evol. Microbiol.">
        <title>The Global Catalogue of Microorganisms (GCM) 10K type strain sequencing project: providing services to taxonomists for standard genome sequencing and annotation.</title>
        <authorList>
            <consortium name="The Broad Institute Genomics Platform"/>
            <consortium name="The Broad Institute Genome Sequencing Center for Infectious Disease"/>
            <person name="Wu L."/>
            <person name="Ma J."/>
        </authorList>
    </citation>
    <scope>NUCLEOTIDE SEQUENCE [LARGE SCALE GENOMIC DNA]</scope>
    <source>
        <strain evidence="3">CCM 7640</strain>
    </source>
</reference>
<comment type="caution">
    <text evidence="2">The sequence shown here is derived from an EMBL/GenBank/DDBJ whole genome shotgun (WGS) entry which is preliminary data.</text>
</comment>
<evidence type="ECO:0000313" key="2">
    <source>
        <dbReference type="EMBL" id="GGD89721.1"/>
    </source>
</evidence>
<accession>A0ABQ1S419</accession>
<name>A0ABQ1S419_9MICO</name>